<dbReference type="EMBL" id="UYWY01024190">
    <property type="protein sequence ID" value="VDM48466.1"/>
    <property type="molecule type" value="Genomic_DNA"/>
</dbReference>
<protein>
    <submittedName>
        <fullName evidence="4">Calsyntenin-1</fullName>
    </submittedName>
</protein>
<reference evidence="2 3" key="2">
    <citation type="submission" date="2018-11" db="EMBL/GenBank/DDBJ databases">
        <authorList>
            <consortium name="Pathogen Informatics"/>
        </authorList>
    </citation>
    <scope>NUCLEOTIDE SEQUENCE [LARGE SCALE GENOMIC DNA]</scope>
</reference>
<keyword evidence="1" id="KW-0472">Membrane</keyword>
<name>A0A183V8S5_TOXCA</name>
<evidence type="ECO:0000313" key="3">
    <source>
        <dbReference type="Proteomes" id="UP000050794"/>
    </source>
</evidence>
<dbReference type="Proteomes" id="UP000050794">
    <property type="component" value="Unassembled WGS sequence"/>
</dbReference>
<evidence type="ECO:0000313" key="2">
    <source>
        <dbReference type="EMBL" id="VDM48466.1"/>
    </source>
</evidence>
<keyword evidence="1" id="KW-0812">Transmembrane</keyword>
<gene>
    <name evidence="2" type="ORF">TCNE_LOCUS17145</name>
</gene>
<accession>A0A183V8S5</accession>
<keyword evidence="3" id="KW-1185">Reference proteome</keyword>
<evidence type="ECO:0000256" key="1">
    <source>
        <dbReference type="SAM" id="Phobius"/>
    </source>
</evidence>
<evidence type="ECO:0000313" key="4">
    <source>
        <dbReference type="WBParaSite" id="TCNE_0001714601-mRNA-1"/>
    </source>
</evidence>
<reference evidence="4" key="1">
    <citation type="submission" date="2016-06" db="UniProtKB">
        <authorList>
            <consortium name="WormBaseParasite"/>
        </authorList>
    </citation>
    <scope>IDENTIFICATION</scope>
</reference>
<organism evidence="3 4">
    <name type="scientific">Toxocara canis</name>
    <name type="common">Canine roundworm</name>
    <dbReference type="NCBI Taxonomy" id="6265"/>
    <lineage>
        <taxon>Eukaryota</taxon>
        <taxon>Metazoa</taxon>
        <taxon>Ecdysozoa</taxon>
        <taxon>Nematoda</taxon>
        <taxon>Chromadorea</taxon>
        <taxon>Rhabditida</taxon>
        <taxon>Spirurina</taxon>
        <taxon>Ascaridomorpha</taxon>
        <taxon>Ascaridoidea</taxon>
        <taxon>Toxocaridae</taxon>
        <taxon>Toxocara</taxon>
    </lineage>
</organism>
<dbReference type="AlphaFoldDB" id="A0A183V8S5"/>
<sequence length="367" mass="41503">MFKKTPGLLERCRTEKAVLRQPYNVCNTLRLLRRLLITLMQLRCALFAFLTWIPTFYGVFASLFCPFTTIPKEISLKAAHVYLKEDGIKSIYRISTKHIDGFVIQPSEILVSENQTVRGCPEQCMMELTANQATAEHGSVLHQALILERMAPQGYKLLATVQRIYCVTVNGDCGANVPIYRYYRLTQFGIRDIEMPSEVETNLLITNFTCEQNAISDDVLVTLNVFENKRPARIDHKFVESGTEKDRPNEHYFELEEHFFCASQQNACGATLPLRKFFHLTNIDSLYTVNDTTPPVGSAPYPSGVLCYIWDKGKGEKQEKNEVTELIDNTIEEDQITNMTTTEDASALSFDPSTTVLKGANGELLAV</sequence>
<keyword evidence="1" id="KW-1133">Transmembrane helix</keyword>
<dbReference type="WBParaSite" id="TCNE_0001714601-mRNA-1">
    <property type="protein sequence ID" value="TCNE_0001714601-mRNA-1"/>
    <property type="gene ID" value="TCNE_0001714601"/>
</dbReference>
<feature type="transmembrane region" description="Helical" evidence="1">
    <location>
        <begin position="42"/>
        <end position="64"/>
    </location>
</feature>
<proteinExistence type="predicted"/>